<reference evidence="4" key="3">
    <citation type="submission" date="2021-02" db="UniProtKB">
        <authorList>
            <consortium name="EnsemblMetazoa"/>
        </authorList>
    </citation>
    <scope>IDENTIFICATION</scope>
    <source>
        <strain evidence="4">USDA</strain>
    </source>
</reference>
<feature type="transmembrane region" description="Helical" evidence="1">
    <location>
        <begin position="244"/>
        <end position="263"/>
    </location>
</feature>
<evidence type="ECO:0000256" key="1">
    <source>
        <dbReference type="SAM" id="Phobius"/>
    </source>
</evidence>
<dbReference type="PANTHER" id="PTHR11161">
    <property type="entry name" value="O-ACYLTRANSFERASE"/>
    <property type="match status" value="1"/>
</dbReference>
<evidence type="ECO:0000313" key="5">
    <source>
        <dbReference type="Proteomes" id="UP000009046"/>
    </source>
</evidence>
<gene>
    <name evidence="4" type="primary">8235392</name>
    <name evidence="3" type="ORF">Phum_PHUM260880</name>
</gene>
<dbReference type="AlphaFoldDB" id="E0VKG3"/>
<dbReference type="eggNOG" id="KOG3700">
    <property type="taxonomic scope" value="Eukaryota"/>
</dbReference>
<evidence type="ECO:0000313" key="4">
    <source>
        <dbReference type="EnsemblMetazoa" id="PHUM260880-PA"/>
    </source>
</evidence>
<evidence type="ECO:0000259" key="2">
    <source>
        <dbReference type="Pfam" id="PF01757"/>
    </source>
</evidence>
<evidence type="ECO:0000313" key="3">
    <source>
        <dbReference type="EMBL" id="EEB13843.1"/>
    </source>
</evidence>
<dbReference type="InterPro" id="IPR002656">
    <property type="entry name" value="Acyl_transf_3_dom"/>
</dbReference>
<dbReference type="OrthoDB" id="6585993at2759"/>
<dbReference type="HOGENOM" id="CLU_1046985_0_0_1"/>
<feature type="transmembrane region" description="Helical" evidence="1">
    <location>
        <begin position="25"/>
        <end position="46"/>
    </location>
</feature>
<dbReference type="KEGG" id="phu:Phum_PHUM260880"/>
<feature type="transmembrane region" description="Helical" evidence="1">
    <location>
        <begin position="174"/>
        <end position="190"/>
    </location>
</feature>
<dbReference type="CTD" id="8235392"/>
<feature type="domain" description="Acyltransferase 3" evidence="2">
    <location>
        <begin position="32"/>
        <end position="254"/>
    </location>
</feature>
<dbReference type="VEuPathDB" id="VectorBase:PHUM260880"/>
<dbReference type="EnsemblMetazoa" id="PHUM260880-RA">
    <property type="protein sequence ID" value="PHUM260880-PA"/>
    <property type="gene ID" value="PHUM260880"/>
</dbReference>
<dbReference type="InterPro" id="IPR052728">
    <property type="entry name" value="O2_lipid_transport_reg"/>
</dbReference>
<name>E0VKG3_PEDHC</name>
<dbReference type="Pfam" id="PF01757">
    <property type="entry name" value="Acyl_transf_3"/>
    <property type="match status" value="1"/>
</dbReference>
<dbReference type="EMBL" id="DS235243">
    <property type="protein sequence ID" value="EEB13843.1"/>
    <property type="molecule type" value="Genomic_DNA"/>
</dbReference>
<dbReference type="OMA" id="CALSAIC"/>
<feature type="transmembrane region" description="Helical" evidence="1">
    <location>
        <begin position="93"/>
        <end position="113"/>
    </location>
</feature>
<dbReference type="RefSeq" id="XP_002426581.1">
    <property type="nucleotide sequence ID" value="XM_002426536.1"/>
</dbReference>
<dbReference type="Proteomes" id="UP000009046">
    <property type="component" value="Unassembled WGS sequence"/>
</dbReference>
<dbReference type="PANTHER" id="PTHR11161:SF71">
    <property type="entry name" value="NOSE RESISTANT-TO-FLUOXETINE PROTEIN N-TERMINAL DOMAIN-CONTAINING PROTEIN"/>
    <property type="match status" value="1"/>
</dbReference>
<organism>
    <name type="scientific">Pediculus humanus subsp. corporis</name>
    <name type="common">Body louse</name>
    <dbReference type="NCBI Taxonomy" id="121224"/>
    <lineage>
        <taxon>Eukaryota</taxon>
        <taxon>Metazoa</taxon>
        <taxon>Ecdysozoa</taxon>
        <taxon>Arthropoda</taxon>
        <taxon>Hexapoda</taxon>
        <taxon>Insecta</taxon>
        <taxon>Pterygota</taxon>
        <taxon>Neoptera</taxon>
        <taxon>Paraneoptera</taxon>
        <taxon>Psocodea</taxon>
        <taxon>Troctomorpha</taxon>
        <taxon>Phthiraptera</taxon>
        <taxon>Anoplura</taxon>
        <taxon>Pediculidae</taxon>
        <taxon>Pediculus</taxon>
    </lineage>
</organism>
<keyword evidence="1" id="KW-1133">Transmembrane helix</keyword>
<keyword evidence="1" id="KW-0472">Membrane</keyword>
<reference evidence="3" key="1">
    <citation type="submission" date="2007-04" db="EMBL/GenBank/DDBJ databases">
        <title>Annotation of Pediculus humanus corporis strain USDA.</title>
        <authorList>
            <person name="Kirkness E."/>
            <person name="Hannick L."/>
            <person name="Hass B."/>
            <person name="Bruggner R."/>
            <person name="Lawson D."/>
            <person name="Bidwell S."/>
            <person name="Joardar V."/>
            <person name="Caler E."/>
            <person name="Walenz B."/>
            <person name="Inman J."/>
            <person name="Schobel S."/>
            <person name="Galinsky K."/>
            <person name="Amedeo P."/>
            <person name="Strausberg R."/>
        </authorList>
    </citation>
    <scope>NUCLEOTIDE SEQUENCE</scope>
    <source>
        <strain evidence="3">USDA</strain>
    </source>
</reference>
<keyword evidence="5" id="KW-1185">Reference proteome</keyword>
<dbReference type="GO" id="GO:0016747">
    <property type="term" value="F:acyltransferase activity, transferring groups other than amino-acyl groups"/>
    <property type="evidence" value="ECO:0007669"/>
    <property type="project" value="InterPro"/>
</dbReference>
<keyword evidence="1" id="KW-0812">Transmembrane</keyword>
<reference evidence="3" key="2">
    <citation type="submission" date="2007-04" db="EMBL/GenBank/DDBJ databases">
        <title>The genome of the human body louse.</title>
        <authorList>
            <consortium name="The Human Body Louse Genome Consortium"/>
            <person name="Kirkness E."/>
            <person name="Walenz B."/>
            <person name="Hass B."/>
            <person name="Bruggner R."/>
            <person name="Strausberg R."/>
        </authorList>
    </citation>
    <scope>NUCLEOTIDE SEQUENCE</scope>
    <source>
        <strain evidence="3">USDA</strain>
    </source>
</reference>
<protein>
    <recommendedName>
        <fullName evidence="2">Acyltransferase 3 domain-containing protein</fullName>
    </recommendedName>
</protein>
<dbReference type="InParanoid" id="E0VKG3"/>
<dbReference type="GeneID" id="8235392"/>
<sequence>MYGNCGGPFFNPKFIEDRYKKFQNIFLLNGTIVPVYLLMIFFYAHVFEHVGSGPFWKIKIGKEAERCRKNWWINFFFLNNYLYTDSLCMFQSWYVACDMHLTLIAPFVVKIVINSKKKGFIYLILFITISFLLNFTIIFYNKYDGVLRLYLSTLEDLTSSFTFNEVYIKTHHRATPYLSGMMAAFVYLKIKKINYKFSLKEIWMYSVIALICALSAICGAWLFYIPGRKYDAFENALYASSHRLLWAFAMSWIAIGGGTKAFGLNP</sequence>
<feature type="transmembrane region" description="Helical" evidence="1">
    <location>
        <begin position="202"/>
        <end position="224"/>
    </location>
</feature>
<feature type="transmembrane region" description="Helical" evidence="1">
    <location>
        <begin position="120"/>
        <end position="140"/>
    </location>
</feature>
<dbReference type="EMBL" id="AAZO01003017">
    <property type="status" value="NOT_ANNOTATED_CDS"/>
    <property type="molecule type" value="Genomic_DNA"/>
</dbReference>
<proteinExistence type="predicted"/>
<accession>E0VKG3</accession>